<dbReference type="Gene3D" id="1.10.510.10">
    <property type="entry name" value="Transferase(Phosphotransferase) domain 1"/>
    <property type="match status" value="1"/>
</dbReference>
<dbReference type="OrthoDB" id="9795390at2"/>
<proteinExistence type="inferred from homology"/>
<dbReference type="PANTHER" id="PTHR10566">
    <property type="entry name" value="CHAPERONE-ACTIVITY OF BC1 COMPLEX CABC1 -RELATED"/>
    <property type="match status" value="1"/>
</dbReference>
<dbReference type="CDD" id="cd05121">
    <property type="entry name" value="ABC1_ADCK3-like"/>
    <property type="match status" value="1"/>
</dbReference>
<dbReference type="InterPro" id="IPR011009">
    <property type="entry name" value="Kinase-like_dom_sf"/>
</dbReference>
<dbReference type="InterPro" id="IPR050154">
    <property type="entry name" value="UbiB_kinase"/>
</dbReference>
<protein>
    <submittedName>
        <fullName evidence="4">Ubiquinone biosynthesis protein</fullName>
    </submittedName>
</protein>
<keyword evidence="2" id="KW-0812">Transmembrane</keyword>
<gene>
    <name evidence="4" type="ORF">SAMN05421847_0453</name>
</gene>
<dbReference type="InterPro" id="IPR004147">
    <property type="entry name" value="ABC1_dom"/>
</dbReference>
<dbReference type="AlphaFoldDB" id="A0A1H5TF47"/>
<feature type="transmembrane region" description="Helical" evidence="2">
    <location>
        <begin position="489"/>
        <end position="510"/>
    </location>
</feature>
<dbReference type="SUPFAM" id="SSF56112">
    <property type="entry name" value="Protein kinase-like (PK-like)"/>
    <property type="match status" value="1"/>
</dbReference>
<dbReference type="Pfam" id="PF03109">
    <property type="entry name" value="ABC1"/>
    <property type="match status" value="1"/>
</dbReference>
<evidence type="ECO:0000259" key="3">
    <source>
        <dbReference type="Pfam" id="PF03109"/>
    </source>
</evidence>
<organism evidence="4 5">
    <name type="scientific">Halpernia humi</name>
    <dbReference type="NCBI Taxonomy" id="493375"/>
    <lineage>
        <taxon>Bacteria</taxon>
        <taxon>Pseudomonadati</taxon>
        <taxon>Bacteroidota</taxon>
        <taxon>Flavobacteriia</taxon>
        <taxon>Flavobacteriales</taxon>
        <taxon>Weeksellaceae</taxon>
        <taxon>Chryseobacterium group</taxon>
        <taxon>Halpernia</taxon>
    </lineage>
</organism>
<keyword evidence="5" id="KW-1185">Reference proteome</keyword>
<evidence type="ECO:0000313" key="4">
    <source>
        <dbReference type="EMBL" id="SEF61383.1"/>
    </source>
</evidence>
<name>A0A1H5TF47_9FLAO</name>
<keyword evidence="2" id="KW-1133">Transmembrane helix</keyword>
<evidence type="ECO:0000256" key="1">
    <source>
        <dbReference type="ARBA" id="ARBA00009670"/>
    </source>
</evidence>
<dbReference type="Proteomes" id="UP000236738">
    <property type="component" value="Unassembled WGS sequence"/>
</dbReference>
<evidence type="ECO:0000313" key="5">
    <source>
        <dbReference type="Proteomes" id="UP000236738"/>
    </source>
</evidence>
<reference evidence="5" key="1">
    <citation type="submission" date="2016-10" db="EMBL/GenBank/DDBJ databases">
        <authorList>
            <person name="Varghese N."/>
            <person name="Submissions S."/>
        </authorList>
    </citation>
    <scope>NUCLEOTIDE SEQUENCE [LARGE SCALE GENOMIC DNA]</scope>
    <source>
        <strain evidence="5">DSM 21580</strain>
    </source>
</reference>
<dbReference type="PANTHER" id="PTHR10566:SF113">
    <property type="entry name" value="PROTEIN ACTIVITY OF BC1 COMPLEX KINASE 7, CHLOROPLASTIC"/>
    <property type="match status" value="1"/>
</dbReference>
<comment type="similarity">
    <text evidence="1">Belongs to the protein kinase superfamily. ADCK protein kinase family.</text>
</comment>
<feature type="domain" description="ABC1 atypical kinase-like" evidence="3">
    <location>
        <begin position="88"/>
        <end position="329"/>
    </location>
</feature>
<feature type="transmembrane region" description="Helical" evidence="2">
    <location>
        <begin position="522"/>
        <end position="543"/>
    </location>
</feature>
<dbReference type="EMBL" id="FNUS01000001">
    <property type="protein sequence ID" value="SEF61383.1"/>
    <property type="molecule type" value="Genomic_DNA"/>
</dbReference>
<evidence type="ECO:0000256" key="2">
    <source>
        <dbReference type="SAM" id="Phobius"/>
    </source>
</evidence>
<sequence>MLQKQHLKLKRSAKLISVLSKYGFKDVLARMNLQNKEQIVADEVFNKSVSVRIRMALEEMGPTFVKFGQAFAGREDLLPKELIFELQKLQDNVVLENLDLETVLAENLGENYSENFLEISNIPLASASIAQVYTATLISGEKVILKVKRPKIDKMIKGDLLLMKDLVSVLNNYFEFAENLNLEQGINTFEKSLLQELSFVNERENIERFAKNFKNDSRTIVPKVFANLSNNDVLCLEFIDGFKITDFDSIEKYNLSASKLADQCLELFLAQILEHGFFHADPHAGNILVTEEGKIVYIDFGATGMIFPSDREFLEDLIINLVLKNVDQLIVNLKKVALKFEIKDEKKLKNQILEILNLVDSNSLKDIKLEILIEKFQAILFENKIIMPDYFILLFKGVTLIEGVGRLLNPEMDVIKSAQPYISKIMLQRLNPSYLIEKGLQKLTEFQNNLQNIPLEFRSVLSNLNEGNLTFKTKNEELKNTNILIKQSVTNLILAFILSANIIATAILWNSEGAFIRGKIPFIVFWCFGISMLISFILLLRLLKKS</sequence>
<accession>A0A1H5TF47</accession>
<keyword evidence="4" id="KW-0830">Ubiquinone</keyword>
<keyword evidence="2" id="KW-0472">Membrane</keyword>